<dbReference type="Pfam" id="PF00389">
    <property type="entry name" value="2-Hacid_dh"/>
    <property type="match status" value="1"/>
</dbReference>
<evidence type="ECO:0000256" key="9">
    <source>
        <dbReference type="ARBA" id="ARBA00048731"/>
    </source>
</evidence>
<sequence>MVKVVISDKLGEDAVRILEARKIDVVFNPDLAKDPEALRKELADADGLAIRSATKATAEVIANAPKLKVIGRAGIGVDNIDIDAATGAGIAVMNTPFGNAVTTAEHAIAMMFAVARKIPQADASTKLSKWEKSKFMGRELFGKTLGLIGAGNIGGIVASRAQGLRMKVIAFDPFLSEEKAKDMGVELVSLNELLTRANFISLHTPLNDKTRNIISREALEVIRPGAFIVNCARGGLIDEDALAEALDDGRVAGAALDVFLEEPAKEHPLFDRENVVVTPHLGASTQEAQENVAVQIAEQIADYLLTGAVQNALNMPSVTAEEAPKLKPFINLGEKVGSMAGQLSEGAIEGITVRFAGAVSALKIDPIISGVVSAALKTQLATVNAVNATALAKDRGISITEEKTETSPNFGSTLSVRVTTSEGEFAVTGALFGGEPRIVRLGGVRLEASVSSCMIYVENEDKPGFIAGLGEVLRDANINIATFNLGRREESGDAVALVALDCGKDEPPLEAIRALPQIKKASTLRF</sequence>
<comment type="caution">
    <text evidence="12">The sequence shown here is derived from an EMBL/GenBank/DDBJ whole genome shotgun (WGS) entry which is preliminary data.</text>
</comment>
<dbReference type="GO" id="GO:0004617">
    <property type="term" value="F:phosphoglycerate dehydrogenase activity"/>
    <property type="evidence" value="ECO:0007669"/>
    <property type="project" value="UniProtKB-UniRule"/>
</dbReference>
<evidence type="ECO:0000313" key="13">
    <source>
        <dbReference type="Proteomes" id="UP000536835"/>
    </source>
</evidence>
<organism evidence="12 13">
    <name type="scientific">Parvularcula mediterranea</name>
    <dbReference type="NCBI Taxonomy" id="2732508"/>
    <lineage>
        <taxon>Bacteria</taxon>
        <taxon>Pseudomonadati</taxon>
        <taxon>Pseudomonadota</taxon>
        <taxon>Alphaproteobacteria</taxon>
        <taxon>Parvularculales</taxon>
        <taxon>Parvularculaceae</taxon>
        <taxon>Parvularcula</taxon>
    </lineage>
</organism>
<evidence type="ECO:0000256" key="8">
    <source>
        <dbReference type="ARBA" id="ARBA00048126"/>
    </source>
</evidence>
<dbReference type="PANTHER" id="PTHR42789">
    <property type="entry name" value="D-ISOMER SPECIFIC 2-HYDROXYACID DEHYDROGENASE FAMILY PROTEIN (AFU_ORTHOLOGUE AFUA_6G10090)"/>
    <property type="match status" value="1"/>
</dbReference>
<dbReference type="Pfam" id="PF19304">
    <property type="entry name" value="PGDH_inter"/>
    <property type="match status" value="1"/>
</dbReference>
<dbReference type="GO" id="GO:0051287">
    <property type="term" value="F:NAD binding"/>
    <property type="evidence" value="ECO:0007669"/>
    <property type="project" value="UniProtKB-UniRule"/>
</dbReference>
<name>A0A7Y3W6I2_9PROT</name>
<dbReference type="GO" id="GO:0006564">
    <property type="term" value="P:L-serine biosynthetic process"/>
    <property type="evidence" value="ECO:0007669"/>
    <property type="project" value="UniProtKB-UniRule"/>
</dbReference>
<evidence type="ECO:0000256" key="1">
    <source>
        <dbReference type="ARBA" id="ARBA00003800"/>
    </source>
</evidence>
<dbReference type="InterPro" id="IPR036291">
    <property type="entry name" value="NAD(P)-bd_dom_sf"/>
</dbReference>
<dbReference type="InterPro" id="IPR050857">
    <property type="entry name" value="D-2-hydroxyacid_DH"/>
</dbReference>
<comment type="similarity">
    <text evidence="3 10">Belongs to the D-isomer specific 2-hydroxyacid dehydrogenase family.</text>
</comment>
<reference evidence="12 13" key="1">
    <citation type="submission" date="2020-05" db="EMBL/GenBank/DDBJ databases">
        <title>Parvularcula mediterraneae sp. nov., isolated from polypropylene straw from shallow seawater of the seashore of Laganas in Zakynthos island, Greece.</title>
        <authorList>
            <person name="Szabo I."/>
            <person name="Al-Omari J."/>
            <person name="Rado J."/>
            <person name="Szerdahelyi G.S."/>
        </authorList>
    </citation>
    <scope>NUCLEOTIDE SEQUENCE [LARGE SCALE GENOMIC DNA]</scope>
    <source>
        <strain evidence="12 13">ZS-1/3</strain>
    </source>
</reference>
<evidence type="ECO:0000256" key="7">
    <source>
        <dbReference type="ARBA" id="ARBA00023299"/>
    </source>
</evidence>
<dbReference type="InterPro" id="IPR029009">
    <property type="entry name" value="ASB_dom_sf"/>
</dbReference>
<dbReference type="InterPro" id="IPR006236">
    <property type="entry name" value="PGDH"/>
</dbReference>
<dbReference type="EC" id="1.1.1.95" evidence="10"/>
<dbReference type="Gene3D" id="3.40.50.720">
    <property type="entry name" value="NAD(P)-binding Rossmann-like Domain"/>
    <property type="match status" value="2"/>
</dbReference>
<dbReference type="Gene3D" id="3.30.1330.90">
    <property type="entry name" value="D-3-phosphoglycerate dehydrogenase, domain 3"/>
    <property type="match status" value="1"/>
</dbReference>
<protein>
    <recommendedName>
        <fullName evidence="4 10">D-3-phosphoglycerate dehydrogenase</fullName>
        <ecNumber evidence="10">1.1.1.95</ecNumber>
    </recommendedName>
</protein>
<dbReference type="Pfam" id="PF01842">
    <property type="entry name" value="ACT"/>
    <property type="match status" value="1"/>
</dbReference>
<dbReference type="UniPathway" id="UPA00135">
    <property type="reaction ID" value="UER00196"/>
</dbReference>
<dbReference type="InterPro" id="IPR006139">
    <property type="entry name" value="D-isomer_2_OHA_DH_cat_dom"/>
</dbReference>
<evidence type="ECO:0000259" key="11">
    <source>
        <dbReference type="PROSITE" id="PS51671"/>
    </source>
</evidence>
<evidence type="ECO:0000256" key="10">
    <source>
        <dbReference type="RuleBase" id="RU363003"/>
    </source>
</evidence>
<keyword evidence="5 10" id="KW-0560">Oxidoreductase</keyword>
<dbReference type="SUPFAM" id="SSF55021">
    <property type="entry name" value="ACT-like"/>
    <property type="match status" value="1"/>
</dbReference>
<evidence type="ECO:0000256" key="6">
    <source>
        <dbReference type="ARBA" id="ARBA00023027"/>
    </source>
</evidence>
<dbReference type="FunFam" id="3.40.50.720:FF:000021">
    <property type="entry name" value="D-3-phosphoglycerate dehydrogenase"/>
    <property type="match status" value="1"/>
</dbReference>
<gene>
    <name evidence="12" type="ORF">HK107_13680</name>
</gene>
<dbReference type="SUPFAM" id="SSF51735">
    <property type="entry name" value="NAD(P)-binding Rossmann-fold domains"/>
    <property type="match status" value="1"/>
</dbReference>
<proteinExistence type="inferred from homology"/>
<dbReference type="SUPFAM" id="SSF143548">
    <property type="entry name" value="Serine metabolism enzymes domain"/>
    <property type="match status" value="1"/>
</dbReference>
<accession>A0A7Y3W6I2</accession>
<keyword evidence="10" id="KW-0028">Amino-acid biosynthesis</keyword>
<dbReference type="InterPro" id="IPR002912">
    <property type="entry name" value="ACT_dom"/>
</dbReference>
<dbReference type="PROSITE" id="PS51671">
    <property type="entry name" value="ACT"/>
    <property type="match status" value="1"/>
</dbReference>
<dbReference type="RefSeq" id="WP_173200742.1">
    <property type="nucleotide sequence ID" value="NZ_JABFCX010000003.1"/>
</dbReference>
<dbReference type="PROSITE" id="PS00670">
    <property type="entry name" value="D_2_HYDROXYACID_DH_2"/>
    <property type="match status" value="1"/>
</dbReference>
<dbReference type="InterPro" id="IPR006140">
    <property type="entry name" value="D-isomer_DH_NAD-bd"/>
</dbReference>
<comment type="catalytic activity">
    <reaction evidence="9 10">
        <text>(2R)-3-phosphoglycerate + NAD(+) = 3-phosphooxypyruvate + NADH + H(+)</text>
        <dbReference type="Rhea" id="RHEA:12641"/>
        <dbReference type="ChEBI" id="CHEBI:15378"/>
        <dbReference type="ChEBI" id="CHEBI:18110"/>
        <dbReference type="ChEBI" id="CHEBI:57540"/>
        <dbReference type="ChEBI" id="CHEBI:57945"/>
        <dbReference type="ChEBI" id="CHEBI:58272"/>
        <dbReference type="EC" id="1.1.1.95"/>
    </reaction>
</comment>
<evidence type="ECO:0000256" key="5">
    <source>
        <dbReference type="ARBA" id="ARBA00023002"/>
    </source>
</evidence>
<comment type="pathway">
    <text evidence="2 10">Amino-acid biosynthesis; L-serine biosynthesis; L-serine from 3-phospho-D-glycerate: step 1/3.</text>
</comment>
<dbReference type="AlphaFoldDB" id="A0A7Y3W6I2"/>
<evidence type="ECO:0000256" key="3">
    <source>
        <dbReference type="ARBA" id="ARBA00005854"/>
    </source>
</evidence>
<dbReference type="Gene3D" id="3.30.70.260">
    <property type="match status" value="1"/>
</dbReference>
<keyword evidence="7 10" id="KW-0718">Serine biosynthesis</keyword>
<dbReference type="NCBIfam" id="TIGR01327">
    <property type="entry name" value="PGDH"/>
    <property type="match status" value="1"/>
</dbReference>
<dbReference type="InterPro" id="IPR045865">
    <property type="entry name" value="ACT-like_dom_sf"/>
</dbReference>
<dbReference type="InterPro" id="IPR045626">
    <property type="entry name" value="PGDH_ASB_dom"/>
</dbReference>
<evidence type="ECO:0000313" key="12">
    <source>
        <dbReference type="EMBL" id="NNU17377.1"/>
    </source>
</evidence>
<dbReference type="SUPFAM" id="SSF52283">
    <property type="entry name" value="Formate/glycerate dehydrogenase catalytic domain-like"/>
    <property type="match status" value="1"/>
</dbReference>
<dbReference type="EMBL" id="JABFCX010000003">
    <property type="protein sequence ID" value="NNU17377.1"/>
    <property type="molecule type" value="Genomic_DNA"/>
</dbReference>
<dbReference type="PANTHER" id="PTHR42789:SF1">
    <property type="entry name" value="D-ISOMER SPECIFIC 2-HYDROXYACID DEHYDROGENASE FAMILY PROTEIN (AFU_ORTHOLOGUE AFUA_6G10090)"/>
    <property type="match status" value="1"/>
</dbReference>
<dbReference type="Pfam" id="PF02826">
    <property type="entry name" value="2-Hacid_dh_C"/>
    <property type="match status" value="1"/>
</dbReference>
<dbReference type="CDD" id="cd12173">
    <property type="entry name" value="PGDH_4"/>
    <property type="match status" value="1"/>
</dbReference>
<evidence type="ECO:0000256" key="4">
    <source>
        <dbReference type="ARBA" id="ARBA00021582"/>
    </source>
</evidence>
<dbReference type="CDD" id="cd04902">
    <property type="entry name" value="ACT_3PGDH-xct"/>
    <property type="match status" value="1"/>
</dbReference>
<dbReference type="Proteomes" id="UP000536835">
    <property type="component" value="Unassembled WGS sequence"/>
</dbReference>
<keyword evidence="13" id="KW-1185">Reference proteome</keyword>
<dbReference type="InterPro" id="IPR029753">
    <property type="entry name" value="D-isomer_DH_CS"/>
</dbReference>
<feature type="domain" description="ACT" evidence="11">
    <location>
        <begin position="454"/>
        <end position="526"/>
    </location>
</feature>
<evidence type="ECO:0000256" key="2">
    <source>
        <dbReference type="ARBA" id="ARBA00005216"/>
    </source>
</evidence>
<comment type="function">
    <text evidence="1">Catalyzes the reversible oxidation of 3-phospho-D-glycerate to 3-phosphonooxypyruvate, the first step of the phosphorylated L-serine biosynthesis pathway. Also catalyzes the reversible oxidation of 2-hydroxyglutarate to 2-oxoglutarate.</text>
</comment>
<keyword evidence="6 10" id="KW-0520">NAD</keyword>
<comment type="catalytic activity">
    <reaction evidence="8">
        <text>(R)-2-hydroxyglutarate + NAD(+) = 2-oxoglutarate + NADH + H(+)</text>
        <dbReference type="Rhea" id="RHEA:49612"/>
        <dbReference type="ChEBI" id="CHEBI:15378"/>
        <dbReference type="ChEBI" id="CHEBI:15801"/>
        <dbReference type="ChEBI" id="CHEBI:16810"/>
        <dbReference type="ChEBI" id="CHEBI:57540"/>
        <dbReference type="ChEBI" id="CHEBI:57945"/>
        <dbReference type="EC" id="1.1.1.399"/>
    </reaction>
</comment>